<proteinExistence type="predicted"/>
<reference evidence="1" key="1">
    <citation type="submission" date="2013-12" db="EMBL/GenBank/DDBJ databases">
        <authorList>
            <person name="Omoto C.K."/>
            <person name="Sibley D."/>
            <person name="Venepally P."/>
            <person name="Hadjithomas M."/>
            <person name="Karamycheva S."/>
            <person name="Brunk B."/>
            <person name="Roos D."/>
            <person name="Caler E."/>
            <person name="Lorenzi H."/>
        </authorList>
    </citation>
    <scope>NUCLEOTIDE SEQUENCE</scope>
</reference>
<dbReference type="AlphaFoldDB" id="A0A023B854"/>
<sequence>MARCITSSKSARIPISMLLAETVAVDSGLEYDDAPMETSCILDEVADEEQATPEANPLMVVASAVDDQHAAAEQEQNGHKDHDHKGHGLHDLVKLITDHPALLFAAEIGAELVVHLIAHFIAEGIMHLCKRKKRRDEDDDEDDE</sequence>
<protein>
    <submittedName>
        <fullName evidence="1">Uncharacterized protein</fullName>
    </submittedName>
</protein>
<dbReference type="RefSeq" id="XP_011130078.1">
    <property type="nucleotide sequence ID" value="XM_011131776.1"/>
</dbReference>
<dbReference type="EMBL" id="AFNH02000482">
    <property type="protein sequence ID" value="EZG68184.1"/>
    <property type="molecule type" value="Genomic_DNA"/>
</dbReference>
<gene>
    <name evidence="1" type="ORF">GNI_064040</name>
</gene>
<dbReference type="VEuPathDB" id="CryptoDB:GNI_064040"/>
<organism evidence="1 2">
    <name type="scientific">Gregarina niphandrodes</name>
    <name type="common">Septate eugregarine</name>
    <dbReference type="NCBI Taxonomy" id="110365"/>
    <lineage>
        <taxon>Eukaryota</taxon>
        <taxon>Sar</taxon>
        <taxon>Alveolata</taxon>
        <taxon>Apicomplexa</taxon>
        <taxon>Conoidasida</taxon>
        <taxon>Gregarinasina</taxon>
        <taxon>Eugregarinorida</taxon>
        <taxon>Gregarinidae</taxon>
        <taxon>Gregarina</taxon>
    </lineage>
</organism>
<keyword evidence="2" id="KW-1185">Reference proteome</keyword>
<dbReference type="Proteomes" id="UP000019763">
    <property type="component" value="Unassembled WGS sequence"/>
</dbReference>
<comment type="caution">
    <text evidence="1">The sequence shown here is derived from an EMBL/GenBank/DDBJ whole genome shotgun (WGS) entry which is preliminary data.</text>
</comment>
<name>A0A023B854_GRENI</name>
<dbReference type="GeneID" id="22912362"/>
<accession>A0A023B854</accession>
<evidence type="ECO:0000313" key="2">
    <source>
        <dbReference type="Proteomes" id="UP000019763"/>
    </source>
</evidence>
<evidence type="ECO:0000313" key="1">
    <source>
        <dbReference type="EMBL" id="EZG68184.1"/>
    </source>
</evidence>